<dbReference type="Pfam" id="PF13617">
    <property type="entry name" value="Lipoprotein_19"/>
    <property type="match status" value="1"/>
</dbReference>
<evidence type="ECO:0000313" key="2">
    <source>
        <dbReference type="EMBL" id="QEX16999.1"/>
    </source>
</evidence>
<organism evidence="2 3">
    <name type="scientific">Hypericibacter terrae</name>
    <dbReference type="NCBI Taxonomy" id="2602015"/>
    <lineage>
        <taxon>Bacteria</taxon>
        <taxon>Pseudomonadati</taxon>
        <taxon>Pseudomonadota</taxon>
        <taxon>Alphaproteobacteria</taxon>
        <taxon>Rhodospirillales</taxon>
        <taxon>Dongiaceae</taxon>
        <taxon>Hypericibacter</taxon>
    </lineage>
</organism>
<dbReference type="AlphaFoldDB" id="A0A5J6MHQ9"/>
<protein>
    <recommendedName>
        <fullName evidence="4">Lipoprotein</fullName>
    </recommendedName>
</protein>
<feature type="signal peptide" evidence="1">
    <location>
        <begin position="1"/>
        <end position="20"/>
    </location>
</feature>
<evidence type="ECO:0008006" key="4">
    <source>
        <dbReference type="Google" id="ProtNLM"/>
    </source>
</evidence>
<gene>
    <name evidence="2" type="ORF">FRZ44_22950</name>
</gene>
<accession>A0A5J6MHQ9</accession>
<sequence>MLKRLRYGGPAALLLGLGLAACNPTVKVEAPDKPIVINMNIKIEQEVRVKIEQQAQEDIAKNPDIF</sequence>
<name>A0A5J6MHQ9_9PROT</name>
<feature type="chain" id="PRO_5023874471" description="Lipoprotein" evidence="1">
    <location>
        <begin position="21"/>
        <end position="66"/>
    </location>
</feature>
<dbReference type="RefSeq" id="WP_151177291.1">
    <property type="nucleotide sequence ID" value="NZ_CP042906.1"/>
</dbReference>
<keyword evidence="1" id="KW-0732">Signal</keyword>
<evidence type="ECO:0000256" key="1">
    <source>
        <dbReference type="SAM" id="SignalP"/>
    </source>
</evidence>
<dbReference type="OrthoDB" id="7428332at2"/>
<keyword evidence="3" id="KW-1185">Reference proteome</keyword>
<evidence type="ECO:0000313" key="3">
    <source>
        <dbReference type="Proteomes" id="UP000326202"/>
    </source>
</evidence>
<dbReference type="KEGG" id="htq:FRZ44_22950"/>
<dbReference type="InterPro" id="IPR025985">
    <property type="entry name" value="YnbE"/>
</dbReference>
<reference evidence="2 3" key="1">
    <citation type="submission" date="2019-08" db="EMBL/GenBank/DDBJ databases">
        <title>Hyperibacter terrae gen. nov., sp. nov. and Hyperibacter viscosus sp. nov., two new members in the family Rhodospirillaceae isolated from the rhizosphere of Hypericum perforatum.</title>
        <authorList>
            <person name="Noviana Z."/>
        </authorList>
    </citation>
    <scope>NUCLEOTIDE SEQUENCE [LARGE SCALE GENOMIC DNA]</scope>
    <source>
        <strain evidence="2 3">R5913</strain>
    </source>
</reference>
<dbReference type="EMBL" id="CP042906">
    <property type="protein sequence ID" value="QEX16999.1"/>
    <property type="molecule type" value="Genomic_DNA"/>
</dbReference>
<proteinExistence type="predicted"/>
<dbReference type="PROSITE" id="PS51257">
    <property type="entry name" value="PROKAR_LIPOPROTEIN"/>
    <property type="match status" value="1"/>
</dbReference>
<dbReference type="Proteomes" id="UP000326202">
    <property type="component" value="Chromosome"/>
</dbReference>